<gene>
    <name evidence="3" type="primary">coaBC</name>
    <name evidence="7" type="ORF">B0H94_10148</name>
</gene>
<dbReference type="Gene3D" id="3.40.50.1950">
    <property type="entry name" value="Flavin prenyltransferase-like"/>
    <property type="match status" value="1"/>
</dbReference>
<dbReference type="HAMAP" id="MF_02225">
    <property type="entry name" value="CoaBC"/>
    <property type="match status" value="1"/>
</dbReference>
<feature type="region of interest" description="Phosphopantothenoylcysteine decarboxylase" evidence="3">
    <location>
        <begin position="1"/>
        <end position="190"/>
    </location>
</feature>
<keyword evidence="3" id="KW-0511">Multifunctional enzyme</keyword>
<evidence type="ECO:0000259" key="5">
    <source>
        <dbReference type="Pfam" id="PF02441"/>
    </source>
</evidence>
<keyword evidence="3 4" id="KW-0285">Flavoprotein</keyword>
<evidence type="ECO:0000259" key="6">
    <source>
        <dbReference type="Pfam" id="PF04127"/>
    </source>
</evidence>
<dbReference type="SUPFAM" id="SSF52507">
    <property type="entry name" value="Homo-oligomeric flavin-containing Cys decarboxylases, HFCD"/>
    <property type="match status" value="1"/>
</dbReference>
<dbReference type="EMBL" id="PYAV01000001">
    <property type="protein sequence ID" value="PSL51138.1"/>
    <property type="molecule type" value="Genomic_DNA"/>
</dbReference>
<dbReference type="EC" id="4.1.1.36" evidence="3"/>
<comment type="catalytic activity">
    <reaction evidence="3 4">
        <text>(R)-4'-phosphopantothenate + L-cysteine + CTP = N-[(R)-4-phosphopantothenoyl]-L-cysteine + CMP + diphosphate + H(+)</text>
        <dbReference type="Rhea" id="RHEA:19397"/>
        <dbReference type="ChEBI" id="CHEBI:10986"/>
        <dbReference type="ChEBI" id="CHEBI:15378"/>
        <dbReference type="ChEBI" id="CHEBI:33019"/>
        <dbReference type="ChEBI" id="CHEBI:35235"/>
        <dbReference type="ChEBI" id="CHEBI:37563"/>
        <dbReference type="ChEBI" id="CHEBI:59458"/>
        <dbReference type="ChEBI" id="CHEBI:60377"/>
        <dbReference type="EC" id="6.3.2.5"/>
    </reaction>
</comment>
<dbReference type="PANTHER" id="PTHR14359">
    <property type="entry name" value="HOMO-OLIGOMERIC FLAVIN CONTAINING CYS DECARBOXYLASE FAMILY"/>
    <property type="match status" value="1"/>
</dbReference>
<dbReference type="InterPro" id="IPR005252">
    <property type="entry name" value="CoaBC"/>
</dbReference>
<dbReference type="InterPro" id="IPR036551">
    <property type="entry name" value="Flavin_trans-like"/>
</dbReference>
<comment type="similarity">
    <text evidence="3 4">In the C-terminal section; belongs to the PPC synthetase family.</text>
</comment>
<keyword evidence="3" id="KW-0460">Magnesium</keyword>
<dbReference type="OrthoDB" id="9802554at2"/>
<evidence type="ECO:0000256" key="2">
    <source>
        <dbReference type="ARBA" id="ARBA00023239"/>
    </source>
</evidence>
<keyword evidence="3" id="KW-0479">Metal-binding</keyword>
<dbReference type="Pfam" id="PF02441">
    <property type="entry name" value="Flavoprotein"/>
    <property type="match status" value="1"/>
</dbReference>
<dbReference type="InterPro" id="IPR003382">
    <property type="entry name" value="Flavoprotein"/>
</dbReference>
<evidence type="ECO:0000256" key="1">
    <source>
        <dbReference type="ARBA" id="ARBA00022793"/>
    </source>
</evidence>
<dbReference type="GO" id="GO:0015941">
    <property type="term" value="P:pantothenate catabolic process"/>
    <property type="evidence" value="ECO:0007669"/>
    <property type="project" value="InterPro"/>
</dbReference>
<comment type="caution">
    <text evidence="7">The sequence shown here is derived from an EMBL/GenBank/DDBJ whole genome shotgun (WGS) entry which is preliminary data.</text>
</comment>
<evidence type="ECO:0000313" key="8">
    <source>
        <dbReference type="Proteomes" id="UP000242310"/>
    </source>
</evidence>
<keyword evidence="3 4" id="KW-0288">FMN</keyword>
<dbReference type="Pfam" id="PF04127">
    <property type="entry name" value="DFP"/>
    <property type="match status" value="1"/>
</dbReference>
<evidence type="ECO:0000256" key="3">
    <source>
        <dbReference type="HAMAP-Rule" id="MF_02225"/>
    </source>
</evidence>
<feature type="domain" description="Flavoprotein" evidence="5">
    <location>
        <begin position="6"/>
        <end position="175"/>
    </location>
</feature>
<feature type="binding site" evidence="3">
    <location>
        <position position="337"/>
    </location>
    <ligand>
        <name>CTP</name>
        <dbReference type="ChEBI" id="CHEBI:37563"/>
    </ligand>
</feature>
<dbReference type="GO" id="GO:0046872">
    <property type="term" value="F:metal ion binding"/>
    <property type="evidence" value="ECO:0007669"/>
    <property type="project" value="UniProtKB-KW"/>
</dbReference>
<feature type="binding site" evidence="3">
    <location>
        <position position="279"/>
    </location>
    <ligand>
        <name>CTP</name>
        <dbReference type="ChEBI" id="CHEBI:37563"/>
    </ligand>
</feature>
<comment type="cofactor">
    <cofactor evidence="3">
        <name>FMN</name>
        <dbReference type="ChEBI" id="CHEBI:58210"/>
    </cofactor>
    <text evidence="3">Binds 1 FMN per subunit.</text>
</comment>
<proteinExistence type="inferred from homology"/>
<dbReference type="NCBIfam" id="TIGR00521">
    <property type="entry name" value="coaBC_dfp"/>
    <property type="match status" value="1"/>
</dbReference>
<keyword evidence="8" id="KW-1185">Reference proteome</keyword>
<comment type="similarity">
    <text evidence="3 4">In the N-terminal section; belongs to the HFCD (homo-oligomeric flavin containing Cys decarboxylase) superfamily.</text>
</comment>
<feature type="binding site" evidence="3">
    <location>
        <position position="323"/>
    </location>
    <ligand>
        <name>CTP</name>
        <dbReference type="ChEBI" id="CHEBI:37563"/>
    </ligand>
</feature>
<dbReference type="Gene3D" id="3.40.50.10300">
    <property type="entry name" value="CoaB-like"/>
    <property type="match status" value="1"/>
</dbReference>
<dbReference type="UniPathway" id="UPA00241">
    <property type="reaction ID" value="UER00353"/>
</dbReference>
<protein>
    <recommendedName>
        <fullName evidence="3">Coenzyme A biosynthesis bifunctional protein CoaBC</fullName>
    </recommendedName>
    <alternativeName>
        <fullName evidence="3">DNA/pantothenate metabolism flavoprotein</fullName>
    </alternativeName>
    <alternativeName>
        <fullName evidence="3">Phosphopantothenoylcysteine synthetase/decarboxylase</fullName>
        <shortName evidence="3">PPCS-PPCDC</shortName>
    </alternativeName>
    <domain>
        <recommendedName>
            <fullName evidence="3">Phosphopantothenoylcysteine decarboxylase</fullName>
            <shortName evidence="3">PPC decarboxylase</shortName>
            <shortName evidence="3">PPC-DC</shortName>
            <ecNumber evidence="3">4.1.1.36</ecNumber>
        </recommendedName>
        <alternativeName>
            <fullName evidence="3">CoaC</fullName>
        </alternativeName>
    </domain>
    <domain>
        <recommendedName>
            <fullName evidence="3">Phosphopantothenate--cysteine ligase</fullName>
            <ecNumber evidence="3">6.3.2.5</ecNumber>
        </recommendedName>
        <alternativeName>
            <fullName evidence="3">CoaB</fullName>
        </alternativeName>
        <alternativeName>
            <fullName evidence="3">Phosphopantothenoylcysteine synthetase</fullName>
            <shortName evidence="3">PPC synthetase</shortName>
            <shortName evidence="3">PPC-S</shortName>
        </alternativeName>
    </domain>
</protein>
<comment type="pathway">
    <text evidence="3 4">Cofactor biosynthesis; coenzyme A biosynthesis; CoA from (R)-pantothenate: step 3/5.</text>
</comment>
<evidence type="ECO:0000313" key="7">
    <source>
        <dbReference type="EMBL" id="PSL51138.1"/>
    </source>
</evidence>
<feature type="active site" description="Proton donor" evidence="3">
    <location>
        <position position="158"/>
    </location>
</feature>
<comment type="catalytic activity">
    <reaction evidence="3 4">
        <text>N-[(R)-4-phosphopantothenoyl]-L-cysteine + H(+) = (R)-4'-phosphopantetheine + CO2</text>
        <dbReference type="Rhea" id="RHEA:16793"/>
        <dbReference type="ChEBI" id="CHEBI:15378"/>
        <dbReference type="ChEBI" id="CHEBI:16526"/>
        <dbReference type="ChEBI" id="CHEBI:59458"/>
        <dbReference type="ChEBI" id="CHEBI:61723"/>
        <dbReference type="EC" id="4.1.1.36"/>
    </reaction>
</comment>
<feature type="binding site" evidence="3">
    <location>
        <begin position="305"/>
        <end position="308"/>
    </location>
    <ligand>
        <name>CTP</name>
        <dbReference type="ChEBI" id="CHEBI:37563"/>
    </ligand>
</feature>
<dbReference type="GO" id="GO:0015937">
    <property type="term" value="P:coenzyme A biosynthetic process"/>
    <property type="evidence" value="ECO:0007669"/>
    <property type="project" value="UniProtKB-UniRule"/>
</dbReference>
<dbReference type="InterPro" id="IPR035929">
    <property type="entry name" value="CoaB-like_sf"/>
</dbReference>
<dbReference type="Proteomes" id="UP000242310">
    <property type="component" value="Unassembled WGS sequence"/>
</dbReference>
<accession>A0A2P8HY29</accession>
<evidence type="ECO:0000256" key="4">
    <source>
        <dbReference type="RuleBase" id="RU364078"/>
    </source>
</evidence>
<feature type="binding site" evidence="3">
    <location>
        <position position="289"/>
    </location>
    <ligand>
        <name>CTP</name>
        <dbReference type="ChEBI" id="CHEBI:37563"/>
    </ligand>
</feature>
<dbReference type="InterPro" id="IPR007085">
    <property type="entry name" value="DNA/pantothenate-metab_flavo_C"/>
</dbReference>
<comment type="cofactor">
    <cofactor evidence="3">
        <name>Mg(2+)</name>
        <dbReference type="ChEBI" id="CHEBI:18420"/>
    </cofactor>
</comment>
<dbReference type="RefSeq" id="WP_106587224.1">
    <property type="nucleotide sequence ID" value="NZ_PYAV01000001.1"/>
</dbReference>
<dbReference type="SUPFAM" id="SSF102645">
    <property type="entry name" value="CoaB-like"/>
    <property type="match status" value="1"/>
</dbReference>
<keyword evidence="1 3" id="KW-0210">Decarboxylase</keyword>
<dbReference type="PANTHER" id="PTHR14359:SF6">
    <property type="entry name" value="PHOSPHOPANTOTHENOYLCYSTEINE DECARBOXYLASE"/>
    <property type="match status" value="1"/>
</dbReference>
<dbReference type="EC" id="6.3.2.5" evidence="3"/>
<name>A0A2P8HY29_9BACI</name>
<feature type="binding site" evidence="3">
    <location>
        <position position="341"/>
    </location>
    <ligand>
        <name>CTP</name>
        <dbReference type="ChEBI" id="CHEBI:37563"/>
    </ligand>
</feature>
<reference evidence="7 8" key="1">
    <citation type="submission" date="2018-03" db="EMBL/GenBank/DDBJ databases">
        <title>Genomic Encyclopedia of Type Strains, Phase III (KMG-III): the genomes of soil and plant-associated and newly described type strains.</title>
        <authorList>
            <person name="Whitman W."/>
        </authorList>
    </citation>
    <scope>NUCLEOTIDE SEQUENCE [LARGE SCALE GENOMIC DNA]</scope>
    <source>
        <strain evidence="7 8">CGMCC 1.07653</strain>
    </source>
</reference>
<sequence>MSVQGKRVVLAVTGGIAAFKSASLASQLTQAGAKVQVMMTKAAKEFIAPLTFQALTRSRVYDDTFREENPEEIAHIDVADEADVIVVAPATADAIARMAQGHADDMVTTTLLATKAPVFVSPAMNVNMYHHPAVQKNLQTLADRGVKMLEAGDGYLACGWVGKGRMAEPVEIQNALEAFFTKPLTLQGVHVLVTAGPTREMADPVRFLSNPSSGRMGFAIAEEAARRGAEVTLIAGPVELSTPPEVHRVNVVSAEEMYNAVTKHLSAEAIVVKTAAVSDYRPKTYQAQKAKKEDGETVLELERTPDILKMLGEQKEAQFLVGFAAETDEVETYAKDKLERKNLDMVVANDITADGAGFAGDTNEVMIMTKEETHRLPALTKRETSVQIWDAVEQNRCKGQG</sequence>
<feature type="domain" description="DNA/pantothenate metabolism flavoprotein C-terminal" evidence="6">
    <location>
        <begin position="186"/>
        <end position="393"/>
    </location>
</feature>
<organism evidence="7 8">
    <name type="scientific">Salsuginibacillus halophilus</name>
    <dbReference type="NCBI Taxonomy" id="517424"/>
    <lineage>
        <taxon>Bacteria</taxon>
        <taxon>Bacillati</taxon>
        <taxon>Bacillota</taxon>
        <taxon>Bacilli</taxon>
        <taxon>Bacillales</taxon>
        <taxon>Bacillaceae</taxon>
        <taxon>Salsuginibacillus</taxon>
    </lineage>
</organism>
<comment type="function">
    <text evidence="4">Catalyzes two steps in the biosynthesis of coenzyme A. In the first step cysteine is conjugated to 4'-phosphopantothenate to form 4-phosphopantothenoylcysteine, in the latter compound is decarboxylated to form 4'-phosphopantotheine.</text>
</comment>
<dbReference type="GO" id="GO:0010181">
    <property type="term" value="F:FMN binding"/>
    <property type="evidence" value="ECO:0007669"/>
    <property type="project" value="UniProtKB-UniRule"/>
</dbReference>
<dbReference type="GO" id="GO:0071513">
    <property type="term" value="C:phosphopantothenoylcysteine decarboxylase complex"/>
    <property type="evidence" value="ECO:0007669"/>
    <property type="project" value="TreeGrafter"/>
</dbReference>
<dbReference type="AlphaFoldDB" id="A0A2P8HY29"/>
<keyword evidence="2 3" id="KW-0456">Lyase</keyword>
<comment type="caution">
    <text evidence="3">Lacks conserved residue(s) required for the propagation of feature annotation.</text>
</comment>
<comment type="function">
    <text evidence="3">Catalyzes two sequential steps in the biosynthesis of coenzyme A. In the first step cysteine is conjugated to 4'-phosphopantothenate to form 4-phosphopantothenoylcysteine. In the second step the latter compound is decarboxylated to form 4'-phosphopantotheine.</text>
</comment>
<dbReference type="GO" id="GO:0004632">
    <property type="term" value="F:phosphopantothenate--cysteine ligase activity"/>
    <property type="evidence" value="ECO:0007669"/>
    <property type="project" value="UniProtKB-UniRule"/>
</dbReference>
<dbReference type="GO" id="GO:0004633">
    <property type="term" value="F:phosphopantothenoylcysteine decarboxylase activity"/>
    <property type="evidence" value="ECO:0007669"/>
    <property type="project" value="UniProtKB-UniRule"/>
</dbReference>
<comment type="pathway">
    <text evidence="3 4">Cofactor biosynthesis; coenzyme A biosynthesis; CoA from (R)-pantothenate: step 2/5.</text>
</comment>
<feature type="region of interest" description="Phosphopantothenate--cysteine ligase" evidence="3">
    <location>
        <begin position="191"/>
        <end position="401"/>
    </location>
</feature>
<keyword evidence="3 4" id="KW-0436">Ligase</keyword>